<gene>
    <name evidence="3" type="ORF">B0H65DRAFT_507845</name>
</gene>
<reference evidence="3" key="2">
    <citation type="submission" date="2023-06" db="EMBL/GenBank/DDBJ databases">
        <authorList>
            <consortium name="Lawrence Berkeley National Laboratory"/>
            <person name="Haridas S."/>
            <person name="Hensen N."/>
            <person name="Bonometti L."/>
            <person name="Westerberg I."/>
            <person name="Brannstrom I.O."/>
            <person name="Guillou S."/>
            <person name="Cros-Aarteil S."/>
            <person name="Calhoun S."/>
            <person name="Kuo A."/>
            <person name="Mondo S."/>
            <person name="Pangilinan J."/>
            <person name="Riley R."/>
            <person name="Labutti K."/>
            <person name="Andreopoulos B."/>
            <person name="Lipzen A."/>
            <person name="Chen C."/>
            <person name="Yanf M."/>
            <person name="Daum C."/>
            <person name="Ng V."/>
            <person name="Clum A."/>
            <person name="Steindorff A."/>
            <person name="Ohm R."/>
            <person name="Martin F."/>
            <person name="Silar P."/>
            <person name="Natvig D."/>
            <person name="Lalanne C."/>
            <person name="Gautier V."/>
            <person name="Ament-Velasquez S.L."/>
            <person name="Kruys A."/>
            <person name="Hutchinson M.I."/>
            <person name="Powell A.J."/>
            <person name="Barry K."/>
            <person name="Miller A.N."/>
            <person name="Grigoriev I.V."/>
            <person name="Debuchy R."/>
            <person name="Gladieux P."/>
            <person name="Thoren M.H."/>
            <person name="Johannesson H."/>
        </authorList>
    </citation>
    <scope>NUCLEOTIDE SEQUENCE</scope>
    <source>
        <strain evidence="3">CBS 560.94</strain>
    </source>
</reference>
<comment type="caution">
    <text evidence="3">The sequence shown here is derived from an EMBL/GenBank/DDBJ whole genome shotgun (WGS) entry which is preliminary data.</text>
</comment>
<dbReference type="Proteomes" id="UP001278500">
    <property type="component" value="Unassembled WGS sequence"/>
</dbReference>
<evidence type="ECO:0000256" key="1">
    <source>
        <dbReference type="SAM" id="SignalP"/>
    </source>
</evidence>
<feature type="signal peptide" evidence="1">
    <location>
        <begin position="1"/>
        <end position="18"/>
    </location>
</feature>
<accession>A0AAE0JHB3</accession>
<organism evidence="3 4">
    <name type="scientific">Neurospora tetraspora</name>
    <dbReference type="NCBI Taxonomy" id="94610"/>
    <lineage>
        <taxon>Eukaryota</taxon>
        <taxon>Fungi</taxon>
        <taxon>Dikarya</taxon>
        <taxon>Ascomycota</taxon>
        <taxon>Pezizomycotina</taxon>
        <taxon>Sordariomycetes</taxon>
        <taxon>Sordariomycetidae</taxon>
        <taxon>Sordariales</taxon>
        <taxon>Sordariaceae</taxon>
        <taxon>Neurospora</taxon>
    </lineage>
</organism>
<keyword evidence="1" id="KW-0732">Signal</keyword>
<evidence type="ECO:0000313" key="3">
    <source>
        <dbReference type="EMBL" id="KAK3347847.1"/>
    </source>
</evidence>
<keyword evidence="4" id="KW-1185">Reference proteome</keyword>
<dbReference type="AlphaFoldDB" id="A0AAE0JHB3"/>
<dbReference type="InterPro" id="IPR055560">
    <property type="entry name" value="DUF7136"/>
</dbReference>
<evidence type="ECO:0000313" key="4">
    <source>
        <dbReference type="Proteomes" id="UP001278500"/>
    </source>
</evidence>
<proteinExistence type="predicted"/>
<dbReference type="Pfam" id="PF23584">
    <property type="entry name" value="DUF7136"/>
    <property type="match status" value="1"/>
</dbReference>
<feature type="chain" id="PRO_5042017755" description="DUF7136 domain-containing protein" evidence="1">
    <location>
        <begin position="19"/>
        <end position="268"/>
    </location>
</feature>
<evidence type="ECO:0000259" key="2">
    <source>
        <dbReference type="Pfam" id="PF23584"/>
    </source>
</evidence>
<reference evidence="3" key="1">
    <citation type="journal article" date="2023" name="Mol. Phylogenet. Evol.">
        <title>Genome-scale phylogeny and comparative genomics of the fungal order Sordariales.</title>
        <authorList>
            <person name="Hensen N."/>
            <person name="Bonometti L."/>
            <person name="Westerberg I."/>
            <person name="Brannstrom I.O."/>
            <person name="Guillou S."/>
            <person name="Cros-Aarteil S."/>
            <person name="Calhoun S."/>
            <person name="Haridas S."/>
            <person name="Kuo A."/>
            <person name="Mondo S."/>
            <person name="Pangilinan J."/>
            <person name="Riley R."/>
            <person name="LaButti K."/>
            <person name="Andreopoulos B."/>
            <person name="Lipzen A."/>
            <person name="Chen C."/>
            <person name="Yan M."/>
            <person name="Daum C."/>
            <person name="Ng V."/>
            <person name="Clum A."/>
            <person name="Steindorff A."/>
            <person name="Ohm R.A."/>
            <person name="Martin F."/>
            <person name="Silar P."/>
            <person name="Natvig D.O."/>
            <person name="Lalanne C."/>
            <person name="Gautier V."/>
            <person name="Ament-Velasquez S.L."/>
            <person name="Kruys A."/>
            <person name="Hutchinson M.I."/>
            <person name="Powell A.J."/>
            <person name="Barry K."/>
            <person name="Miller A.N."/>
            <person name="Grigoriev I.V."/>
            <person name="Debuchy R."/>
            <person name="Gladieux P."/>
            <person name="Hiltunen Thoren M."/>
            <person name="Johannesson H."/>
        </authorList>
    </citation>
    <scope>NUCLEOTIDE SEQUENCE</scope>
    <source>
        <strain evidence="3">CBS 560.94</strain>
    </source>
</reference>
<name>A0AAE0JHB3_9PEZI</name>
<feature type="domain" description="DUF7136" evidence="2">
    <location>
        <begin position="19"/>
        <end position="233"/>
    </location>
</feature>
<dbReference type="EMBL" id="JAUEPP010000003">
    <property type="protein sequence ID" value="KAK3347847.1"/>
    <property type="molecule type" value="Genomic_DNA"/>
</dbReference>
<sequence length="268" mass="27981">MSAFLSAVLLWAMQVGAATFPATVEVDLIFPRNDTYAPSTLFPIVFAFQNAALASSLAPSFDLVLWDSTFNHTRDPTLNLKWTNFTTEPTFVYTYVSRLNTTADGAPTSYSLVWAFGAGNCSHGGPQFLGGGFRDNSVTFTIQNGAQKPDLVTATANSALCTNASHFAFNLTGTLDVNPAQYDGRNTCAVLSDVQPLVPGDPCAVHVDSATANSISAALTATACAAISPMVSCPSKQNAAADGWSAAKTGFPAMLGGFVAALAAMQLL</sequence>
<dbReference type="RefSeq" id="XP_062682929.1">
    <property type="nucleotide sequence ID" value="XM_062828175.1"/>
</dbReference>
<protein>
    <recommendedName>
        <fullName evidence="2">DUF7136 domain-containing protein</fullName>
    </recommendedName>
</protein>
<dbReference type="GeneID" id="87865329"/>